<name>A0A1U8A9V9_NELNU</name>
<dbReference type="RefSeq" id="XP_010264224.1">
    <property type="nucleotide sequence ID" value="XM_010265922.2"/>
</dbReference>
<sequence>MGLEVLLERSWQNTVILNNARSDIRVGTLFDFHENGMLTGGDFNLNSTQKYSDSLKEFLKQTMLHHEAIFKNQVHELHRLYRIQKTLMKDISWRDLDGYNSWTANTQPVQLPFQDLPAQRPLVEERTFSAPPMVSPKLIANQDMLEQQSTYTKLQHGPVDLQLPADEYISHVGNGLPRKMNLWPSLGESTEAMDFFHSSYSSDPEVVKLSLNGGEGQSKEISNRKMSNKKTSFSTQVVIDLEESTEMLSDKELKPLRFLVSEAPNSVDKHEAQVSVLAEPSFSLRTKKDVGHGLSVNCSVANCTEDSEEQKSLFMDTGLNGSHSSSPFTRLFANKQQSSSDSTAHLDLNAVQLDESSCLSNDPAVSVPSLTARPQDVFQGCSDASYKGTQPITCWKLQNYHTSGTSYVFEKENSTYSGLIDSKGKDCSNQACDENDKLKSSCGIKRVAIDLESLPEDALDACENLSNNTGKSSRENVDLLLGLPNGFQYDNQTGSSTTPFSKLVENHPYVSSNLGLPLAAGEVRVGPVNFDKSEEDTVSSSPCKSQVVIQDGHFGASNAAGKSNYETDNNSSSVKDLQSGTEDKHQLEVSNLSAFEESGTTQLGSQIAEALSCEQELNVETGIYACMQGKCCDGTEPEYQYGSEQEKDREMDTLVQIAAESLIQFSMENSLCSQDGFAKAAESDELLNEEKAEQPEYSSDSFESITLRLTESSIDDYSVSSAPVEVNEIGNKPCGWNLKRGRRMKDFQREILPGLASLSRHEIWEDINIIGAVIKSKEYKNRSRKVVVGDNWCAPVRSRRSKLNYVGRRNYS</sequence>
<dbReference type="InterPro" id="IPR008581">
    <property type="entry name" value="DUF863_pln"/>
</dbReference>
<organism evidence="2 3">
    <name type="scientific">Nelumbo nucifera</name>
    <name type="common">Sacred lotus</name>
    <dbReference type="NCBI Taxonomy" id="4432"/>
    <lineage>
        <taxon>Eukaryota</taxon>
        <taxon>Viridiplantae</taxon>
        <taxon>Streptophyta</taxon>
        <taxon>Embryophyta</taxon>
        <taxon>Tracheophyta</taxon>
        <taxon>Spermatophyta</taxon>
        <taxon>Magnoliopsida</taxon>
        <taxon>Proteales</taxon>
        <taxon>Nelumbonaceae</taxon>
        <taxon>Nelumbo</taxon>
    </lineage>
</organism>
<proteinExistence type="predicted"/>
<dbReference type="PANTHER" id="PTHR33167">
    <property type="entry name" value="TRANSCRIPTION FACTOR, PUTATIVE (DUF863)-RELATED"/>
    <property type="match status" value="1"/>
</dbReference>
<reference evidence="3" key="1">
    <citation type="submission" date="2025-08" db="UniProtKB">
        <authorList>
            <consortium name="RefSeq"/>
        </authorList>
    </citation>
    <scope>IDENTIFICATION</scope>
</reference>
<evidence type="ECO:0000313" key="3">
    <source>
        <dbReference type="RefSeq" id="XP_010264224.1"/>
    </source>
</evidence>
<dbReference type="OrthoDB" id="786875at2759"/>
<keyword evidence="2" id="KW-1185">Reference proteome</keyword>
<dbReference type="AlphaFoldDB" id="A0A1U8A9V9"/>
<dbReference type="PANTHER" id="PTHR33167:SF29">
    <property type="entry name" value="T28K15.14 PROTEIN"/>
    <property type="match status" value="1"/>
</dbReference>
<dbReference type="eggNOG" id="ENOG502R5G8">
    <property type="taxonomic scope" value="Eukaryota"/>
</dbReference>
<evidence type="ECO:0000313" key="2">
    <source>
        <dbReference type="Proteomes" id="UP000189703"/>
    </source>
</evidence>
<feature type="compositionally biased region" description="Polar residues" evidence="1">
    <location>
        <begin position="560"/>
        <end position="580"/>
    </location>
</feature>
<dbReference type="KEGG" id="nnu:104602300"/>
<evidence type="ECO:0000256" key="1">
    <source>
        <dbReference type="SAM" id="MobiDB-lite"/>
    </source>
</evidence>
<dbReference type="Proteomes" id="UP000189703">
    <property type="component" value="Unplaced"/>
</dbReference>
<dbReference type="OMA" id="DQDGHGN"/>
<gene>
    <name evidence="3" type="primary">LOC104602300</name>
</gene>
<dbReference type="Pfam" id="PF05904">
    <property type="entry name" value="DUF863"/>
    <property type="match status" value="1"/>
</dbReference>
<feature type="region of interest" description="Disordered" evidence="1">
    <location>
        <begin position="557"/>
        <end position="583"/>
    </location>
</feature>
<protein>
    <submittedName>
        <fullName evidence="3">Uncharacterized protein LOC104602300</fullName>
    </submittedName>
</protein>
<accession>A0A1U8A9V9</accession>
<dbReference type="GeneID" id="104602300"/>